<evidence type="ECO:0000313" key="4">
    <source>
        <dbReference type="EnsemblMetazoa" id="CLYHEMP006768.1"/>
    </source>
</evidence>
<dbReference type="GO" id="GO:0008286">
    <property type="term" value="P:insulin receptor signaling pathway"/>
    <property type="evidence" value="ECO:0007669"/>
    <property type="project" value="InterPro"/>
</dbReference>
<dbReference type="InterPro" id="IPR039011">
    <property type="entry name" value="IRS"/>
</dbReference>
<dbReference type="SMART" id="SM00233">
    <property type="entry name" value="PH"/>
    <property type="match status" value="1"/>
</dbReference>
<dbReference type="Pfam" id="PF00169">
    <property type="entry name" value="PH"/>
    <property type="match status" value="1"/>
</dbReference>
<dbReference type="GO" id="GO:0043548">
    <property type="term" value="F:phosphatidylinositol 3-kinase binding"/>
    <property type="evidence" value="ECO:0007669"/>
    <property type="project" value="TreeGrafter"/>
</dbReference>
<feature type="domain" description="PH" evidence="3">
    <location>
        <begin position="20"/>
        <end position="123"/>
    </location>
</feature>
<dbReference type="Gene3D" id="2.30.29.30">
    <property type="entry name" value="Pleckstrin-homology domain (PH domain)/Phosphotyrosine-binding domain (PTB)"/>
    <property type="match status" value="1"/>
</dbReference>
<dbReference type="InterPro" id="IPR011993">
    <property type="entry name" value="PH-like_dom_sf"/>
</dbReference>
<organism evidence="4 5">
    <name type="scientific">Clytia hemisphaerica</name>
    <dbReference type="NCBI Taxonomy" id="252671"/>
    <lineage>
        <taxon>Eukaryota</taxon>
        <taxon>Metazoa</taxon>
        <taxon>Cnidaria</taxon>
        <taxon>Hydrozoa</taxon>
        <taxon>Hydroidolina</taxon>
        <taxon>Leptothecata</taxon>
        <taxon>Obeliida</taxon>
        <taxon>Clytiidae</taxon>
        <taxon>Clytia</taxon>
    </lineage>
</organism>
<proteinExistence type="predicted"/>
<feature type="compositionally biased region" description="Basic and acidic residues" evidence="2">
    <location>
        <begin position="460"/>
        <end position="475"/>
    </location>
</feature>
<dbReference type="SUPFAM" id="SSF50729">
    <property type="entry name" value="PH domain-like"/>
    <property type="match status" value="1"/>
</dbReference>
<protein>
    <recommendedName>
        <fullName evidence="3">PH domain-containing protein</fullName>
    </recommendedName>
</protein>
<dbReference type="EnsemblMetazoa" id="CLYHEMT006768.1">
    <property type="protein sequence ID" value="CLYHEMP006768.1"/>
    <property type="gene ID" value="CLYHEMG006768"/>
</dbReference>
<reference evidence="4" key="1">
    <citation type="submission" date="2021-01" db="UniProtKB">
        <authorList>
            <consortium name="EnsemblMetazoa"/>
        </authorList>
    </citation>
    <scope>IDENTIFICATION</scope>
</reference>
<name>A0A7M5WRN5_9CNID</name>
<evidence type="ECO:0000256" key="1">
    <source>
        <dbReference type="ARBA" id="ARBA00022737"/>
    </source>
</evidence>
<keyword evidence="5" id="KW-1185">Reference proteome</keyword>
<dbReference type="PANTHER" id="PTHR10614:SF13">
    <property type="entry name" value="INSULIN RECEPTOR SUBSTRATE 1"/>
    <property type="match status" value="1"/>
</dbReference>
<dbReference type="InterPro" id="IPR001849">
    <property type="entry name" value="PH_domain"/>
</dbReference>
<dbReference type="GO" id="GO:0005829">
    <property type="term" value="C:cytosol"/>
    <property type="evidence" value="ECO:0007669"/>
    <property type="project" value="TreeGrafter"/>
</dbReference>
<feature type="compositionally biased region" description="Basic and acidic residues" evidence="2">
    <location>
        <begin position="598"/>
        <end position="610"/>
    </location>
</feature>
<dbReference type="OrthoDB" id="946068at2759"/>
<dbReference type="PANTHER" id="PTHR10614">
    <property type="entry name" value="INSULIN RECEPTOR SUBSTRATE"/>
    <property type="match status" value="1"/>
</dbReference>
<feature type="compositionally biased region" description="Basic and acidic residues" evidence="2">
    <location>
        <begin position="562"/>
        <end position="574"/>
    </location>
</feature>
<dbReference type="GO" id="GO:0005886">
    <property type="term" value="C:plasma membrane"/>
    <property type="evidence" value="ECO:0007669"/>
    <property type="project" value="TreeGrafter"/>
</dbReference>
<keyword evidence="1" id="KW-0677">Repeat</keyword>
<feature type="region of interest" description="Disordered" evidence="2">
    <location>
        <begin position="454"/>
        <end position="656"/>
    </location>
</feature>
<feature type="compositionally biased region" description="Polar residues" evidence="2">
    <location>
        <begin position="482"/>
        <end position="492"/>
    </location>
</feature>
<sequence length="656" mass="76098">MDDQEMRCTDEGEEKKNWDMVFMEGYLKKFGKKRNKRRYYVLHHQSSEWKTRLDCFENEKKYKASLPPRRTIYLADLFDVVAMDSRRFPCSFTLFTNQEKISLTADNEKQKLIWINVIKFNKNQEKQPQLCAAVEEKKWNVVIQKHSIAQDNSYQVEMCSQAIDFIDSCDDIAISIPMETIIKYGYTEDSCYLEVKCSVSIGDASLIDEASVIWLKMDGDDEAEEFCENIKEYKKNRPRARTEKRPSLRPRATDLRRSLSFSDLLDVPATNTEHSPRNSGYFESNHYGLLTFDHDMKPTNSIVKAEIPILKPANPIVKAEIPTAENLIFEGEGTQTVDDIDCKQSNNFHTNSEKYMVDSSISYGDSNPLAISPIPNGESTPGYDRTISEVETYGSEENFTELIFPSKIDANNNVETLFTMGNEENHNEELDEFPNYNSLNFKRESQLSDDIFYDSSTIDSHGETTDHTSDKEAARLRKKSSHQYGKYSNHSLSYDPASEKESEKQRKRSNHEYGNYDNHQLTFDSTGVKPESPKEKHAERQRKRSNHEYGNYDNHQLACDSTEVKPESPKEKHAERQRKRSSHEYGNYDNHQLACDSTEVKPESPKEKHAERQRKRSSHQYGKYDNHRLSFTSHGETSDTLSEKEIARQRKRSNHQ</sequence>
<feature type="compositionally biased region" description="Polar residues" evidence="2">
    <location>
        <begin position="629"/>
        <end position="640"/>
    </location>
</feature>
<dbReference type="AlphaFoldDB" id="A0A7M5WRN5"/>
<dbReference type="GO" id="GO:0005158">
    <property type="term" value="F:insulin receptor binding"/>
    <property type="evidence" value="ECO:0007669"/>
    <property type="project" value="InterPro"/>
</dbReference>
<dbReference type="Proteomes" id="UP000594262">
    <property type="component" value="Unplaced"/>
</dbReference>
<accession>A0A7M5WRN5</accession>
<dbReference type="PROSITE" id="PS50003">
    <property type="entry name" value="PH_DOMAIN"/>
    <property type="match status" value="1"/>
</dbReference>
<evidence type="ECO:0000313" key="5">
    <source>
        <dbReference type="Proteomes" id="UP000594262"/>
    </source>
</evidence>
<evidence type="ECO:0000256" key="2">
    <source>
        <dbReference type="SAM" id="MobiDB-lite"/>
    </source>
</evidence>
<evidence type="ECO:0000259" key="3">
    <source>
        <dbReference type="PROSITE" id="PS50003"/>
    </source>
</evidence>